<comment type="caution">
    <text evidence="1">The sequence shown here is derived from an EMBL/GenBank/DDBJ whole genome shotgun (WGS) entry which is preliminary data.</text>
</comment>
<dbReference type="AlphaFoldDB" id="A0A8S1FCA3"/>
<accession>A0A8S1FCA3</accession>
<evidence type="ECO:0000313" key="2">
    <source>
        <dbReference type="Proteomes" id="UP000494206"/>
    </source>
</evidence>
<dbReference type="Proteomes" id="UP000494206">
    <property type="component" value="Unassembled WGS sequence"/>
</dbReference>
<protein>
    <submittedName>
        <fullName evidence="1">Uncharacterized protein</fullName>
    </submittedName>
</protein>
<organism evidence="1 2">
    <name type="scientific">Caenorhabditis bovis</name>
    <dbReference type="NCBI Taxonomy" id="2654633"/>
    <lineage>
        <taxon>Eukaryota</taxon>
        <taxon>Metazoa</taxon>
        <taxon>Ecdysozoa</taxon>
        <taxon>Nematoda</taxon>
        <taxon>Chromadorea</taxon>
        <taxon>Rhabditida</taxon>
        <taxon>Rhabditina</taxon>
        <taxon>Rhabditomorpha</taxon>
        <taxon>Rhabditoidea</taxon>
        <taxon>Rhabditidae</taxon>
        <taxon>Peloderinae</taxon>
        <taxon>Caenorhabditis</taxon>
    </lineage>
</organism>
<evidence type="ECO:0000313" key="1">
    <source>
        <dbReference type="EMBL" id="CAB3411620.1"/>
    </source>
</evidence>
<proteinExistence type="predicted"/>
<gene>
    <name evidence="1" type="ORF">CBOVIS_LOCUS12998</name>
</gene>
<sequence length="95" mass="11262">MTPDEEDCKNFWKQCERHISTIRGIVGRLPKPYDDETKSDVDFILKSLFPVQRYSYVDCTQGTHYHEHPVRVIGRAITRLETVMERLNRNLPQNQ</sequence>
<keyword evidence="2" id="KW-1185">Reference proteome</keyword>
<dbReference type="EMBL" id="CADEPM010000015">
    <property type="protein sequence ID" value="CAB3411620.1"/>
    <property type="molecule type" value="Genomic_DNA"/>
</dbReference>
<reference evidence="1 2" key="1">
    <citation type="submission" date="2020-04" db="EMBL/GenBank/DDBJ databases">
        <authorList>
            <person name="Laetsch R D."/>
            <person name="Stevens L."/>
            <person name="Kumar S."/>
            <person name="Blaxter L. M."/>
        </authorList>
    </citation>
    <scope>NUCLEOTIDE SEQUENCE [LARGE SCALE GENOMIC DNA]</scope>
</reference>
<name>A0A8S1FCA3_9PELO</name>